<dbReference type="InterPro" id="IPR036054">
    <property type="entry name" value="BTG-like_sf"/>
</dbReference>
<dbReference type="InterPro" id="IPR002087">
    <property type="entry name" value="Anti_prolifrtn"/>
</dbReference>
<evidence type="ECO:0000313" key="5">
    <source>
        <dbReference type="Proteomes" id="UP000267096"/>
    </source>
</evidence>
<gene>
    <name evidence="4" type="ORF">ASIM_LOCUS15020</name>
</gene>
<dbReference type="AlphaFoldDB" id="A0A0M3K3S2"/>
<reference evidence="6" key="1">
    <citation type="submission" date="2017-02" db="UniProtKB">
        <authorList>
            <consortium name="WormBaseParasite"/>
        </authorList>
    </citation>
    <scope>IDENTIFICATION</scope>
</reference>
<dbReference type="Proteomes" id="UP000267096">
    <property type="component" value="Unassembled WGS sequence"/>
</dbReference>
<evidence type="ECO:0000313" key="6">
    <source>
        <dbReference type="WBParaSite" id="ASIM_0001561301-mRNA-1"/>
    </source>
</evidence>
<dbReference type="Gene3D" id="3.90.640.90">
    <property type="entry name" value="Anti-proliferative protein, N-terminal domain"/>
    <property type="match status" value="1"/>
</dbReference>
<keyword evidence="2" id="KW-0597">Phosphoprotein</keyword>
<dbReference type="GO" id="GO:0005634">
    <property type="term" value="C:nucleus"/>
    <property type="evidence" value="ECO:0007669"/>
    <property type="project" value="TreeGrafter"/>
</dbReference>
<protein>
    <submittedName>
        <fullName evidence="6">FOG-3 protein (inferred by orthology to a C. elegans protein)</fullName>
    </submittedName>
</protein>
<dbReference type="SMART" id="SM00099">
    <property type="entry name" value="btg1"/>
    <property type="match status" value="1"/>
</dbReference>
<dbReference type="GO" id="GO:0003714">
    <property type="term" value="F:transcription corepressor activity"/>
    <property type="evidence" value="ECO:0007669"/>
    <property type="project" value="TreeGrafter"/>
</dbReference>
<dbReference type="InterPro" id="IPR015676">
    <property type="entry name" value="Tob1/2"/>
</dbReference>
<dbReference type="GO" id="GO:0005737">
    <property type="term" value="C:cytoplasm"/>
    <property type="evidence" value="ECO:0007669"/>
    <property type="project" value="TreeGrafter"/>
</dbReference>
<dbReference type="SUPFAM" id="SSF160696">
    <property type="entry name" value="BTG domain-like"/>
    <property type="match status" value="1"/>
</dbReference>
<feature type="domain" description="Anti-proliferative protein" evidence="3">
    <location>
        <begin position="1"/>
        <end position="108"/>
    </location>
</feature>
<evidence type="ECO:0000313" key="4">
    <source>
        <dbReference type="EMBL" id="VDK53964.1"/>
    </source>
</evidence>
<sequence length="280" mass="31394">MYTELKEAMNFLSRFVRHTVPKRRLSIFFEQLANGLLVKYKATWNIENPAEGADERAIRINTSTGTTELVMLIGSTICLDMHRLLAAFPAELIVFWNAGEVFCRVGGATPTKLPVWSGDVNADKNYSPLPSALSRVDAMKSISNSTLYSNHLQVVNANHEIDYVRLELVPWNQHSDFFWSPAVFSPESVPKIVFRFTQIPEQVFSCGTFAVTRFGSRKPQPDHEALKRIQCAVTKTPPTVNGCNNQTNSSSANVTDLTALNQQSSWFCLMLLECDLSQNI</sequence>
<evidence type="ECO:0000259" key="3">
    <source>
        <dbReference type="SMART" id="SM00099"/>
    </source>
</evidence>
<name>A0A0M3K3S2_ANISI</name>
<accession>A0A0M3K3S2</accession>
<dbReference type="EMBL" id="UYRR01032059">
    <property type="protein sequence ID" value="VDK53964.1"/>
    <property type="molecule type" value="Genomic_DNA"/>
</dbReference>
<keyword evidence="5" id="KW-1185">Reference proteome</keyword>
<dbReference type="Pfam" id="PF07742">
    <property type="entry name" value="BTG"/>
    <property type="match status" value="1"/>
</dbReference>
<comment type="similarity">
    <text evidence="1">Belongs to the BTG family.</text>
</comment>
<dbReference type="OrthoDB" id="19928at2759"/>
<dbReference type="WBParaSite" id="ASIM_0001561301-mRNA-1">
    <property type="protein sequence ID" value="ASIM_0001561301-mRNA-1"/>
    <property type="gene ID" value="ASIM_0001561301"/>
</dbReference>
<dbReference type="PANTHER" id="PTHR17537">
    <property type="entry name" value="TRANSDUCER OF ERBB2 TOB"/>
    <property type="match status" value="1"/>
</dbReference>
<evidence type="ECO:0000256" key="1">
    <source>
        <dbReference type="ARBA" id="ARBA00007989"/>
    </source>
</evidence>
<dbReference type="PANTHER" id="PTHR17537:SF5">
    <property type="entry name" value="TRANSDUCER OF ERBB2, ISOFORM A"/>
    <property type="match status" value="1"/>
</dbReference>
<proteinExistence type="inferred from homology"/>
<evidence type="ECO:0000256" key="2">
    <source>
        <dbReference type="ARBA" id="ARBA00022553"/>
    </source>
</evidence>
<organism evidence="6">
    <name type="scientific">Anisakis simplex</name>
    <name type="common">Herring worm</name>
    <dbReference type="NCBI Taxonomy" id="6269"/>
    <lineage>
        <taxon>Eukaryota</taxon>
        <taxon>Metazoa</taxon>
        <taxon>Ecdysozoa</taxon>
        <taxon>Nematoda</taxon>
        <taxon>Chromadorea</taxon>
        <taxon>Rhabditida</taxon>
        <taxon>Spirurina</taxon>
        <taxon>Ascaridomorpha</taxon>
        <taxon>Ascaridoidea</taxon>
        <taxon>Anisakidae</taxon>
        <taxon>Anisakis</taxon>
        <taxon>Anisakis simplex complex</taxon>
    </lineage>
</organism>
<reference evidence="4 5" key="2">
    <citation type="submission" date="2018-11" db="EMBL/GenBank/DDBJ databases">
        <authorList>
            <consortium name="Pathogen Informatics"/>
        </authorList>
    </citation>
    <scope>NUCLEOTIDE SEQUENCE [LARGE SCALE GENOMIC DNA]</scope>
</reference>